<dbReference type="SUPFAM" id="SSF48403">
    <property type="entry name" value="Ankyrin repeat"/>
    <property type="match status" value="1"/>
</dbReference>
<evidence type="ECO:0000313" key="6">
    <source>
        <dbReference type="Proteomes" id="UP000037505"/>
    </source>
</evidence>
<evidence type="ECO:0000256" key="1">
    <source>
        <dbReference type="ARBA" id="ARBA00022737"/>
    </source>
</evidence>
<dbReference type="PROSITE" id="PS50181">
    <property type="entry name" value="FBOX"/>
    <property type="match status" value="1"/>
</dbReference>
<sequence length="295" mass="32682">MSLLHLPSELLLMIIEELDSEKDILSFLLTSRRIYAIQQGGPLYNHNIRFSGSSALRWYSARGHKSAVEALLQKGANIECKSEDGCTALAYAARMEHDDVLMLLFEKGSDQKFKGTEYDQEQLLIAAEVGYSGFVNLLLERGTDLECKDYNNNTPLGIAACKGHENVARLLLEKGADMESKDSYGVTPLKAAARAGHESMVKLLLEKGSNIESREFGSWTPLTVAVFSEYEGIVKLLLNNGSNIESEDDLGWTPLAYAAMQGNEQVIKLLLYNGAALERSSCTFERVTQMRCLLN</sequence>
<feature type="repeat" description="ANK" evidence="3">
    <location>
        <begin position="217"/>
        <end position="249"/>
    </location>
</feature>
<dbReference type="PROSITE" id="PS50088">
    <property type="entry name" value="ANK_REPEAT"/>
    <property type="match status" value="6"/>
</dbReference>
<dbReference type="OrthoDB" id="4772757at2759"/>
<dbReference type="InterPro" id="IPR050889">
    <property type="entry name" value="Dendritic_Spine_Reg/Scaffold"/>
</dbReference>
<feature type="repeat" description="ANK" evidence="3">
    <location>
        <begin position="184"/>
        <end position="216"/>
    </location>
</feature>
<dbReference type="InterPro" id="IPR036770">
    <property type="entry name" value="Ankyrin_rpt-contain_sf"/>
</dbReference>
<accession>A0A0L1J4G8</accession>
<feature type="repeat" description="ANK" evidence="3">
    <location>
        <begin position="84"/>
        <end position="116"/>
    </location>
</feature>
<dbReference type="PANTHER" id="PTHR24166">
    <property type="entry name" value="ROLLING PEBBLES, ISOFORM B"/>
    <property type="match status" value="1"/>
</dbReference>
<protein>
    <submittedName>
        <fullName evidence="5">Putative ankyrin repeat domain</fullName>
    </submittedName>
</protein>
<dbReference type="Pfam" id="PF12796">
    <property type="entry name" value="Ank_2"/>
    <property type="match status" value="3"/>
</dbReference>
<feature type="domain" description="F-box" evidence="4">
    <location>
        <begin position="1"/>
        <end position="47"/>
    </location>
</feature>
<dbReference type="InterPro" id="IPR002110">
    <property type="entry name" value="Ankyrin_rpt"/>
</dbReference>
<dbReference type="EMBL" id="JNOM01000105">
    <property type="protein sequence ID" value="KNG86706.1"/>
    <property type="molecule type" value="Genomic_DNA"/>
</dbReference>
<dbReference type="PRINTS" id="PR01415">
    <property type="entry name" value="ANKYRIN"/>
</dbReference>
<dbReference type="SMART" id="SM00248">
    <property type="entry name" value="ANK"/>
    <property type="match status" value="7"/>
</dbReference>
<keyword evidence="1" id="KW-0677">Repeat</keyword>
<feature type="repeat" description="ANK" evidence="3">
    <location>
        <begin position="250"/>
        <end position="282"/>
    </location>
</feature>
<feature type="repeat" description="ANK" evidence="3">
    <location>
        <begin position="151"/>
        <end position="183"/>
    </location>
</feature>
<gene>
    <name evidence="5" type="ORF">ANOM_005200</name>
</gene>
<proteinExistence type="predicted"/>
<feature type="repeat" description="ANK" evidence="3">
    <location>
        <begin position="51"/>
        <end position="83"/>
    </location>
</feature>
<evidence type="ECO:0000256" key="3">
    <source>
        <dbReference type="PROSITE-ProRule" id="PRU00023"/>
    </source>
</evidence>
<dbReference type="InterPro" id="IPR001810">
    <property type="entry name" value="F-box_dom"/>
</dbReference>
<dbReference type="AlphaFoldDB" id="A0A0L1J4G8"/>
<dbReference type="RefSeq" id="XP_015407629.1">
    <property type="nucleotide sequence ID" value="XM_015550457.1"/>
</dbReference>
<dbReference type="PROSITE" id="PS50297">
    <property type="entry name" value="ANK_REP_REGION"/>
    <property type="match status" value="5"/>
</dbReference>
<organism evidence="5 6">
    <name type="scientific">Aspergillus nomiae NRRL (strain ATCC 15546 / NRRL 13137 / CBS 260.88 / M93)</name>
    <dbReference type="NCBI Taxonomy" id="1509407"/>
    <lineage>
        <taxon>Eukaryota</taxon>
        <taxon>Fungi</taxon>
        <taxon>Dikarya</taxon>
        <taxon>Ascomycota</taxon>
        <taxon>Pezizomycotina</taxon>
        <taxon>Eurotiomycetes</taxon>
        <taxon>Eurotiomycetidae</taxon>
        <taxon>Eurotiales</taxon>
        <taxon>Aspergillaceae</taxon>
        <taxon>Aspergillus</taxon>
        <taxon>Aspergillus subgen. Circumdati</taxon>
    </lineage>
</organism>
<dbReference type="Proteomes" id="UP000037505">
    <property type="component" value="Unassembled WGS sequence"/>
</dbReference>
<keyword evidence="2 3" id="KW-0040">ANK repeat</keyword>
<dbReference type="PANTHER" id="PTHR24166:SF48">
    <property type="entry name" value="PROTEIN VAPYRIN"/>
    <property type="match status" value="1"/>
</dbReference>
<dbReference type="STRING" id="1509407.A0A0L1J4G8"/>
<reference evidence="5 6" key="1">
    <citation type="submission" date="2014-06" db="EMBL/GenBank/DDBJ databases">
        <title>The Genome of the Aflatoxigenic Filamentous Fungus Aspergillus nomius.</title>
        <authorList>
            <person name="Moore M.G."/>
            <person name="Shannon B.M."/>
            <person name="Brian M.M."/>
        </authorList>
    </citation>
    <scope>NUCLEOTIDE SEQUENCE [LARGE SCALE GENOMIC DNA]</scope>
    <source>
        <strain evidence="5 6">NRRL 13137</strain>
    </source>
</reference>
<name>A0A0L1J4G8_ASPN3</name>
<keyword evidence="6" id="KW-1185">Reference proteome</keyword>
<evidence type="ECO:0000313" key="5">
    <source>
        <dbReference type="EMBL" id="KNG86706.1"/>
    </source>
</evidence>
<evidence type="ECO:0000259" key="4">
    <source>
        <dbReference type="PROSITE" id="PS50181"/>
    </source>
</evidence>
<comment type="caution">
    <text evidence="5">The sequence shown here is derived from an EMBL/GenBank/DDBJ whole genome shotgun (WGS) entry which is preliminary data.</text>
</comment>
<dbReference type="Gene3D" id="1.25.40.20">
    <property type="entry name" value="Ankyrin repeat-containing domain"/>
    <property type="match status" value="3"/>
</dbReference>
<dbReference type="GeneID" id="26807004"/>
<evidence type="ECO:0000256" key="2">
    <source>
        <dbReference type="ARBA" id="ARBA00023043"/>
    </source>
</evidence>